<sequence>MRLRNKKWAGPWLEAHADLVINQQTATDLKGKWETVFPVAQPIQIEVGTGKGRFIIGMAKNIQTLTLLVWKFKKPLLR</sequence>
<organism evidence="1 2">
    <name type="scientific">Weissella viridescens</name>
    <name type="common">Lactobacillus viridescens</name>
    <dbReference type="NCBI Taxonomy" id="1629"/>
    <lineage>
        <taxon>Bacteria</taxon>
        <taxon>Bacillati</taxon>
        <taxon>Bacillota</taxon>
        <taxon>Bacilli</taxon>
        <taxon>Lactobacillales</taxon>
        <taxon>Lactobacillaceae</taxon>
        <taxon>Weissella</taxon>
    </lineage>
</organism>
<dbReference type="EMBL" id="UHIV01000004">
    <property type="protein sequence ID" value="SUP58967.1"/>
    <property type="molecule type" value="Genomic_DNA"/>
</dbReference>
<dbReference type="GO" id="GO:0008176">
    <property type="term" value="F:tRNA (guanine(46)-N7)-methyltransferase activity"/>
    <property type="evidence" value="ECO:0007669"/>
    <property type="project" value="UniProtKB-EC"/>
</dbReference>
<dbReference type="InterPro" id="IPR029063">
    <property type="entry name" value="SAM-dependent_MTases_sf"/>
</dbReference>
<accession>A0A380P258</accession>
<proteinExistence type="predicted"/>
<dbReference type="AlphaFoldDB" id="A0A380P258"/>
<keyword evidence="1" id="KW-0808">Transferase</keyword>
<dbReference type="Gene3D" id="3.40.50.150">
    <property type="entry name" value="Vaccinia Virus protein VP39"/>
    <property type="match status" value="1"/>
</dbReference>
<name>A0A380P258_WEIVI</name>
<keyword evidence="1" id="KW-0489">Methyltransferase</keyword>
<protein>
    <submittedName>
        <fullName evidence="1">tRNA (Guanine-N(7)-)-methyltransferase</fullName>
        <ecNumber evidence="1">2.1.1.33</ecNumber>
    </submittedName>
</protein>
<evidence type="ECO:0000313" key="1">
    <source>
        <dbReference type="EMBL" id="SUP58967.1"/>
    </source>
</evidence>
<dbReference type="EC" id="2.1.1.33" evidence="1"/>
<gene>
    <name evidence="1" type="primary">trmB_1</name>
    <name evidence="1" type="ORF">NCTC13645_01218</name>
</gene>
<evidence type="ECO:0000313" key="2">
    <source>
        <dbReference type="Proteomes" id="UP000254621"/>
    </source>
</evidence>
<dbReference type="Proteomes" id="UP000254621">
    <property type="component" value="Unassembled WGS sequence"/>
</dbReference>
<reference evidence="1 2" key="1">
    <citation type="submission" date="2018-06" db="EMBL/GenBank/DDBJ databases">
        <authorList>
            <consortium name="Pathogen Informatics"/>
            <person name="Doyle S."/>
        </authorList>
    </citation>
    <scope>NUCLEOTIDE SEQUENCE [LARGE SCALE GENOMIC DNA]</scope>
    <source>
        <strain evidence="1 2">NCTC13645</strain>
    </source>
</reference>